<protein>
    <recommendedName>
        <fullName evidence="5">Pectate lyase</fullName>
    </recommendedName>
</protein>
<proteinExistence type="predicted"/>
<dbReference type="Gene3D" id="2.160.20.10">
    <property type="entry name" value="Single-stranded right-handed beta-helix, Pectin lyase-like"/>
    <property type="match status" value="1"/>
</dbReference>
<keyword evidence="2" id="KW-0325">Glycoprotein</keyword>
<keyword evidence="1" id="KW-0479">Metal-binding</keyword>
<organism evidence="3 4">
    <name type="scientific">Niabella yanshanensis</name>
    <dbReference type="NCBI Taxonomy" id="577386"/>
    <lineage>
        <taxon>Bacteria</taxon>
        <taxon>Pseudomonadati</taxon>
        <taxon>Bacteroidota</taxon>
        <taxon>Chitinophagia</taxon>
        <taxon>Chitinophagales</taxon>
        <taxon>Chitinophagaceae</taxon>
        <taxon>Niabella</taxon>
    </lineage>
</organism>
<dbReference type="SUPFAM" id="SSF51126">
    <property type="entry name" value="Pectin lyase-like"/>
    <property type="match status" value="1"/>
</dbReference>
<dbReference type="PANTHER" id="PTHR42970">
    <property type="entry name" value="PECTATE LYASE C-RELATED"/>
    <property type="match status" value="1"/>
</dbReference>
<evidence type="ECO:0000313" key="4">
    <source>
        <dbReference type="Proteomes" id="UP001325680"/>
    </source>
</evidence>
<sequence length="838" mass="91864">MILDLTRTSKYVVNTIAIVLLLFIASRSHAQHPVIRVDLDESSRKMREVNENGYTSWQVVPGISDTKIIHGIKITVSKIGTDNSNLGTEWYKVGMQTPYFARLVSDGLTLKSTDPAAAIELRISGLPAGTHHLLTYHNLPLSATGQDFSEIGIFEEGALLAQVQPSVRALKTRDAAKAYISFQAAMGKDVVLHFKAMNTGANIIRDIIINGLEINTPDPSKQANASFPLNADEHVEINGSQLNLRWQGATGAKQHDIYFGKDSAAVANASIRSPLYKGRHTDSVYTAGNIYSGDTYYWRVDEVAPAGITKGNVWYFRPAQLAFPGAEGYGRYARGGRGGKVVHVTNLNDDNVPGSLRYAVENEKGPRTIVFDVSGIITLKERLILNDPYVTVAGQTAPGKGICIKGAPFGSTGNDCIVRNLRVRLGAGRTFDGMGLTGANYSIMDHCSISWTIDEAFSSRGALNITLQRTLISEALNAAGHNKYEAGKQHGFAGTISGSVGSYHHNLLAHCAGRNWSLGGALDGDAYYAGYMDITNNVVYNWKHRTTDGGTKEVNFVNNYYKPGPSSAKFYAFTLDHEGVGKGTQRCYFTGNVMPGYFDETNQEKGRNETWSKRETVKYASFVDKPFFPSFVTTQRAYSAYKNVLSDVGCAQPALDDHDQRIIKETMDSSFTYRGSKTGFAGLIDHQDDAGGWENYPQLSRGSNWDTDGDGLPDWWEQIFKLNTRSSKGDFSDARQDKDRDGYTQLDDYLNWMALPHYETTGGEVVVDLASLTRGFTNQPVYKINSAANGKAELTAGKVAFYPAAAGLASFEFTVMDGDGDTMTRKVNILKASQQHLR</sequence>
<dbReference type="RefSeq" id="WP_114792514.1">
    <property type="nucleotide sequence ID" value="NZ_CP139960.1"/>
</dbReference>
<accession>A0ABZ0W8J6</accession>
<gene>
    <name evidence="3" type="ORF">U0035_02035</name>
</gene>
<evidence type="ECO:0000256" key="1">
    <source>
        <dbReference type="ARBA" id="ARBA00022723"/>
    </source>
</evidence>
<dbReference type="InterPro" id="IPR011050">
    <property type="entry name" value="Pectin_lyase_fold/virulence"/>
</dbReference>
<dbReference type="Proteomes" id="UP001325680">
    <property type="component" value="Chromosome"/>
</dbReference>
<reference evidence="3 4" key="1">
    <citation type="submission" date="2023-12" db="EMBL/GenBank/DDBJ databases">
        <title>Genome sequencing and assembly of bacterial species from a model synthetic community.</title>
        <authorList>
            <person name="Hogle S.L."/>
        </authorList>
    </citation>
    <scope>NUCLEOTIDE SEQUENCE [LARGE SCALE GENOMIC DNA]</scope>
    <source>
        <strain evidence="3 4">HAMBI_3031</strain>
    </source>
</reference>
<dbReference type="InterPro" id="IPR012334">
    <property type="entry name" value="Pectin_lyas_fold"/>
</dbReference>
<dbReference type="PANTHER" id="PTHR42970:SF1">
    <property type="entry name" value="PECTATE LYASE C-RELATED"/>
    <property type="match status" value="1"/>
</dbReference>
<keyword evidence="4" id="KW-1185">Reference proteome</keyword>
<evidence type="ECO:0000313" key="3">
    <source>
        <dbReference type="EMBL" id="WQD38923.1"/>
    </source>
</evidence>
<dbReference type="InterPro" id="IPR052063">
    <property type="entry name" value="Polysaccharide_Lyase_1"/>
</dbReference>
<name>A0ABZ0W8J6_9BACT</name>
<evidence type="ECO:0000256" key="2">
    <source>
        <dbReference type="ARBA" id="ARBA00023180"/>
    </source>
</evidence>
<dbReference type="EMBL" id="CP139960">
    <property type="protein sequence ID" value="WQD38923.1"/>
    <property type="molecule type" value="Genomic_DNA"/>
</dbReference>
<evidence type="ECO:0008006" key="5">
    <source>
        <dbReference type="Google" id="ProtNLM"/>
    </source>
</evidence>